<evidence type="ECO:0000313" key="1">
    <source>
        <dbReference type="EMBL" id="QQX27176.1"/>
    </source>
</evidence>
<evidence type="ECO:0000313" key="2">
    <source>
        <dbReference type="Proteomes" id="UP000595512"/>
    </source>
</evidence>
<accession>A0AB37HIJ8</accession>
<organism evidence="1 2">
    <name type="scientific">Heyndrickxia sporothermodurans</name>
    <dbReference type="NCBI Taxonomy" id="46224"/>
    <lineage>
        <taxon>Bacteria</taxon>
        <taxon>Bacillati</taxon>
        <taxon>Bacillota</taxon>
        <taxon>Bacilli</taxon>
        <taxon>Bacillales</taxon>
        <taxon>Bacillaceae</taxon>
        <taxon>Heyndrickxia</taxon>
    </lineage>
</organism>
<dbReference type="AlphaFoldDB" id="A0AB37HIJ8"/>
<dbReference type="RefSeq" id="WP_107920489.1">
    <property type="nucleotide sequence ID" value="NZ_CP066701.1"/>
</dbReference>
<name>A0AB37HIJ8_9BACI</name>
<protein>
    <submittedName>
        <fullName evidence="1">Uncharacterized protein</fullName>
    </submittedName>
</protein>
<sequence>MLKENDIINYLKEHDLYDPTGQDKIVCGVIMPSTLDYVLYGAGSVLSTKFNVLNYSDKGLVIIPIDNLTGKIVQNAHVFIPKDQITNIELKSKLASYKVKFDTANGSTSFKVNKLMIGAGWHKKNLQSFLSSIG</sequence>
<dbReference type="Proteomes" id="UP000595512">
    <property type="component" value="Chromosome"/>
</dbReference>
<reference evidence="1 2" key="1">
    <citation type="submission" date="2020-12" db="EMBL/GenBank/DDBJ databases">
        <title>Taxonomic evaluation of the Bacillus sporothermodurans group of bacteria based on whole genome sequences.</title>
        <authorList>
            <person name="Fiedler G."/>
            <person name="Herbstmann A.-D."/>
            <person name="Doll E."/>
            <person name="Wenning M."/>
            <person name="Brinks E."/>
            <person name="Kabisch J."/>
            <person name="Breitenwieser F."/>
            <person name="Lappann M."/>
            <person name="Boehnlein C."/>
            <person name="Franz C."/>
        </authorList>
    </citation>
    <scope>NUCLEOTIDE SEQUENCE [LARGE SCALE GENOMIC DNA]</scope>
    <source>
        <strain evidence="1 2">DSM 10599</strain>
    </source>
</reference>
<dbReference type="EMBL" id="CP066701">
    <property type="protein sequence ID" value="QQX27176.1"/>
    <property type="molecule type" value="Genomic_DNA"/>
</dbReference>
<dbReference type="KEGG" id="hspo:JGZ69_10710"/>
<proteinExistence type="predicted"/>
<gene>
    <name evidence="1" type="ORF">JGZ69_10710</name>
</gene>